<organism evidence="1 2">
    <name type="scientific">Levilactobacillus brevis</name>
    <name type="common">Lactobacillus brevis</name>
    <dbReference type="NCBI Taxonomy" id="1580"/>
    <lineage>
        <taxon>Bacteria</taxon>
        <taxon>Bacillati</taxon>
        <taxon>Bacillota</taxon>
        <taxon>Bacilli</taxon>
        <taxon>Lactobacillales</taxon>
        <taxon>Lactobacillaceae</taxon>
        <taxon>Levilactobacillus</taxon>
    </lineage>
</organism>
<accession>A0AAJ5FKV4</accession>
<evidence type="ECO:0000313" key="2">
    <source>
        <dbReference type="Proteomes" id="UP000785759"/>
    </source>
</evidence>
<name>A0AAJ5FKV4_LEVBR</name>
<reference evidence="1" key="1">
    <citation type="submission" date="2018-05" db="EMBL/GenBank/DDBJ databases">
        <title>Genome Comparison of Lactic Acid Bacteria Isolated from non-Wheat Sourdough.</title>
        <authorList>
            <person name="Rice T."/>
            <person name="Axel C."/>
            <person name="Lynch K.M."/>
            <person name="Benz C."/>
            <person name="Arendt E.K."/>
            <person name="Coffey A."/>
        </authorList>
    </citation>
    <scope>NUCLEOTIDE SEQUENCE</scope>
    <source>
        <strain evidence="1">TR055</strain>
    </source>
</reference>
<sequence length="174" mass="20294">MTTVAACLCEGTAEEVIMKKLLEAHKLTFSKEELLGKDILRVRSGRRFATNYLNHTFSKTIQVYRIHDSKSEAFKLPKPYEQKIKLIDIYTTPEIEMLMIFKEGLYNDWVKEKNHNIKPSEFCSERFPKNNIKSREFNECYWDVDAIIASAKEYDQKTKKSGKSINDLIIANNC</sequence>
<dbReference type="Proteomes" id="UP000785759">
    <property type="component" value="Unassembled WGS sequence"/>
</dbReference>
<comment type="caution">
    <text evidence="1">The sequence shown here is derived from an EMBL/GenBank/DDBJ whole genome shotgun (WGS) entry which is preliminary data.</text>
</comment>
<evidence type="ECO:0000313" key="1">
    <source>
        <dbReference type="EMBL" id="TOZ05156.1"/>
    </source>
</evidence>
<protein>
    <submittedName>
        <fullName evidence="1">Uncharacterized protein</fullName>
    </submittedName>
</protein>
<dbReference type="EMBL" id="QFDK01000003">
    <property type="protein sequence ID" value="TOZ05156.1"/>
    <property type="molecule type" value="Genomic_DNA"/>
</dbReference>
<dbReference type="RefSeq" id="WP_139988750.1">
    <property type="nucleotide sequence ID" value="NZ_QFDK01000003.1"/>
</dbReference>
<dbReference type="AlphaFoldDB" id="A0AAJ5FKV4"/>
<gene>
    <name evidence="1" type="ORF">DIS17_04220</name>
</gene>
<proteinExistence type="predicted"/>